<evidence type="ECO:0000313" key="3">
    <source>
        <dbReference type="Proteomes" id="UP001176941"/>
    </source>
</evidence>
<dbReference type="EMBL" id="OX459957">
    <property type="protein sequence ID" value="CAI9162591.1"/>
    <property type="molecule type" value="Genomic_DNA"/>
</dbReference>
<feature type="compositionally biased region" description="Basic and acidic residues" evidence="1">
    <location>
        <begin position="1"/>
        <end position="10"/>
    </location>
</feature>
<protein>
    <submittedName>
        <fullName evidence="2">Uncharacterized protein</fullName>
    </submittedName>
</protein>
<feature type="compositionally biased region" description="Basic and acidic residues" evidence="1">
    <location>
        <begin position="67"/>
        <end position="85"/>
    </location>
</feature>
<proteinExistence type="predicted"/>
<feature type="compositionally biased region" description="Pro residues" evidence="1">
    <location>
        <begin position="201"/>
        <end position="212"/>
    </location>
</feature>
<feature type="region of interest" description="Disordered" evidence="1">
    <location>
        <begin position="1"/>
        <end position="29"/>
    </location>
</feature>
<keyword evidence="3" id="KW-1185">Reference proteome</keyword>
<accession>A0ABN8YPQ2</accession>
<evidence type="ECO:0000256" key="1">
    <source>
        <dbReference type="SAM" id="MobiDB-lite"/>
    </source>
</evidence>
<feature type="region of interest" description="Disordered" evidence="1">
    <location>
        <begin position="198"/>
        <end position="222"/>
    </location>
</feature>
<reference evidence="2" key="1">
    <citation type="submission" date="2023-04" db="EMBL/GenBank/DDBJ databases">
        <authorList>
            <consortium name="ELIXIR-Norway"/>
        </authorList>
    </citation>
    <scope>NUCLEOTIDE SEQUENCE [LARGE SCALE GENOMIC DNA]</scope>
</reference>
<gene>
    <name evidence="2" type="ORF">MRATA1EN1_LOCUS11553</name>
</gene>
<evidence type="ECO:0000313" key="2">
    <source>
        <dbReference type="EMBL" id="CAI9162591.1"/>
    </source>
</evidence>
<feature type="region of interest" description="Disordered" evidence="1">
    <location>
        <begin position="45"/>
        <end position="133"/>
    </location>
</feature>
<sequence>MESLRGRPEADVTFCRGSHPWRASESPGELAEAACQAPARVPDLVDLDRGPRAGITSQVTPPCCSGDTEHPCRGDAAVRRPDSPSRLRHSVSPQERPLLAPRECLPQAHQPSRGAHIGRPAPEGSCVGEITSRRQTRKQLCEEISVDKGTRFGNGEVISAGRAQGEGLFTRKDPRCLGSWLRPTDGFTLPAGVAAVSSPALPAPQRPTPPVPSGHERGLSSA</sequence>
<name>A0ABN8YPQ2_RANTA</name>
<dbReference type="Proteomes" id="UP001176941">
    <property type="component" value="Chromosome 21"/>
</dbReference>
<organism evidence="2 3">
    <name type="scientific">Rangifer tarandus platyrhynchus</name>
    <name type="common">Svalbard reindeer</name>
    <dbReference type="NCBI Taxonomy" id="3082113"/>
    <lineage>
        <taxon>Eukaryota</taxon>
        <taxon>Metazoa</taxon>
        <taxon>Chordata</taxon>
        <taxon>Craniata</taxon>
        <taxon>Vertebrata</taxon>
        <taxon>Euteleostomi</taxon>
        <taxon>Mammalia</taxon>
        <taxon>Eutheria</taxon>
        <taxon>Laurasiatheria</taxon>
        <taxon>Artiodactyla</taxon>
        <taxon>Ruminantia</taxon>
        <taxon>Pecora</taxon>
        <taxon>Cervidae</taxon>
        <taxon>Odocoileinae</taxon>
        <taxon>Rangifer</taxon>
    </lineage>
</organism>